<evidence type="ECO:0000313" key="12">
    <source>
        <dbReference type="EMBL" id="NMG15913.1"/>
    </source>
</evidence>
<evidence type="ECO:0000256" key="4">
    <source>
        <dbReference type="ARBA" id="ARBA00022692"/>
    </source>
</evidence>
<dbReference type="EMBL" id="WTVP01000024">
    <property type="protein sequence ID" value="NMG15913.1"/>
    <property type="molecule type" value="Genomic_DNA"/>
</dbReference>
<evidence type="ECO:0000259" key="11">
    <source>
        <dbReference type="Pfam" id="PF21088"/>
    </source>
</evidence>
<evidence type="ECO:0000313" key="13">
    <source>
        <dbReference type="Proteomes" id="UP000633943"/>
    </source>
</evidence>
<dbReference type="InterPro" id="IPR049278">
    <property type="entry name" value="MS_channel_C"/>
</dbReference>
<dbReference type="Pfam" id="PF21088">
    <property type="entry name" value="MS_channel_1st"/>
    <property type="match status" value="1"/>
</dbReference>
<feature type="transmembrane region" description="Helical" evidence="8">
    <location>
        <begin position="157"/>
        <end position="176"/>
    </location>
</feature>
<accession>A0ABX1NV70</accession>
<sequence length="386" mass="42733">MFRELINDNTLQDWSYALLAVIGSMLVLHTVRRVLLARLTAVAPTTDNGIDDFLVELLSVTRILLGAAIGLYVATRFLTLPEALTTVVNRLFVSLLLLQAGFWANRGFDLWLRRRFSVTEPGDPGARAMTRSLLTFIGRVVLWALVLLLILDNLGLDVTALIASLGIGGIAVALAVQNILGDLFASLSIAVDQPFVIGDFIIVDDLMGTVEHVGLKTTRVRSLSGEQIIFSNNDLLKSRIRNYKRMQERRIAFPIGVTYDTPADRLEVIPGLIRQAIEAQQEVRFDRAHFKGFGASSLDFEAVYYVLKADFLVYMDVQQGINLHLVRAFAERDIEFAFPTQTLHVDGRLQVEGGLQAAEPDRGKPEERRLSPASEALQSSAKAGTR</sequence>
<feature type="transmembrane region" description="Helical" evidence="8">
    <location>
        <begin position="14"/>
        <end position="32"/>
    </location>
</feature>
<keyword evidence="4 8" id="KW-0812">Transmembrane</keyword>
<evidence type="ECO:0000256" key="8">
    <source>
        <dbReference type="SAM" id="Phobius"/>
    </source>
</evidence>
<feature type="transmembrane region" description="Helical" evidence="8">
    <location>
        <begin position="53"/>
        <end position="75"/>
    </location>
</feature>
<evidence type="ECO:0000256" key="2">
    <source>
        <dbReference type="ARBA" id="ARBA00008017"/>
    </source>
</evidence>
<dbReference type="InterPro" id="IPR010920">
    <property type="entry name" value="LSM_dom_sf"/>
</dbReference>
<evidence type="ECO:0000259" key="9">
    <source>
        <dbReference type="Pfam" id="PF00924"/>
    </source>
</evidence>
<feature type="compositionally biased region" description="Basic and acidic residues" evidence="7">
    <location>
        <begin position="359"/>
        <end position="370"/>
    </location>
</feature>
<dbReference type="Pfam" id="PF00924">
    <property type="entry name" value="MS_channel_2nd"/>
    <property type="match status" value="1"/>
</dbReference>
<comment type="caution">
    <text evidence="12">The sequence shown here is derived from an EMBL/GenBank/DDBJ whole genome shotgun (WGS) entry which is preliminary data.</text>
</comment>
<reference evidence="12 13" key="1">
    <citation type="submission" date="2019-12" db="EMBL/GenBank/DDBJ databases">
        <title>Comparative genomics gives insights into the taxonomy of the Azoarcus-Aromatoleum group and reveals separate origins of nif in the plant-associated Azoarcus and non-plant-associated Aromatoleum sub-groups.</title>
        <authorList>
            <person name="Lafos M."/>
            <person name="Maluk M."/>
            <person name="Batista M."/>
            <person name="Junghare M."/>
            <person name="Carmona M."/>
            <person name="Faoro H."/>
            <person name="Cruz L.M."/>
            <person name="Battistoni F."/>
            <person name="De Souza E."/>
            <person name="Pedrosa F."/>
            <person name="Chen W.-M."/>
            <person name="Poole P.S."/>
            <person name="Dixon R.A."/>
            <person name="James E.K."/>
        </authorList>
    </citation>
    <scope>NUCLEOTIDE SEQUENCE [LARGE SCALE GENOMIC DNA]</scope>
    <source>
        <strain evidence="12 13">PbN1</strain>
    </source>
</reference>
<gene>
    <name evidence="12" type="ORF">GPA24_10240</name>
</gene>
<keyword evidence="13" id="KW-1185">Reference proteome</keyword>
<proteinExistence type="inferred from homology"/>
<dbReference type="Pfam" id="PF21082">
    <property type="entry name" value="MS_channel_3rd"/>
    <property type="match status" value="1"/>
</dbReference>
<evidence type="ECO:0000256" key="6">
    <source>
        <dbReference type="ARBA" id="ARBA00023136"/>
    </source>
</evidence>
<comment type="subcellular location">
    <subcellularLocation>
        <location evidence="1">Cell membrane</location>
        <topology evidence="1">Multi-pass membrane protein</topology>
    </subcellularLocation>
</comment>
<dbReference type="Proteomes" id="UP000633943">
    <property type="component" value="Unassembled WGS sequence"/>
</dbReference>
<name>A0ABX1NV70_9RHOO</name>
<feature type="domain" description="Mechanosensitive ion channel MscS" evidence="9">
    <location>
        <begin position="178"/>
        <end position="245"/>
    </location>
</feature>
<dbReference type="RefSeq" id="WP_169202531.1">
    <property type="nucleotide sequence ID" value="NZ_CP059467.1"/>
</dbReference>
<dbReference type="Gene3D" id="1.10.287.1260">
    <property type="match status" value="1"/>
</dbReference>
<dbReference type="PANTHER" id="PTHR30566">
    <property type="entry name" value="YNAI-RELATED MECHANOSENSITIVE ION CHANNEL"/>
    <property type="match status" value="1"/>
</dbReference>
<comment type="similarity">
    <text evidence="2">Belongs to the MscS (TC 1.A.23) family.</text>
</comment>
<dbReference type="InterPro" id="IPR023408">
    <property type="entry name" value="MscS_beta-dom_sf"/>
</dbReference>
<dbReference type="Gene3D" id="3.30.70.100">
    <property type="match status" value="1"/>
</dbReference>
<dbReference type="Gene3D" id="2.30.30.60">
    <property type="match status" value="1"/>
</dbReference>
<dbReference type="SUPFAM" id="SSF82861">
    <property type="entry name" value="Mechanosensitive channel protein MscS (YggB), transmembrane region"/>
    <property type="match status" value="1"/>
</dbReference>
<feature type="compositionally biased region" description="Polar residues" evidence="7">
    <location>
        <begin position="376"/>
        <end position="386"/>
    </location>
</feature>
<dbReference type="PANTHER" id="PTHR30566:SF25">
    <property type="entry name" value="INNER MEMBRANE PROTEIN"/>
    <property type="match status" value="1"/>
</dbReference>
<dbReference type="InterPro" id="IPR049142">
    <property type="entry name" value="MS_channel_1st"/>
</dbReference>
<keyword evidence="3" id="KW-1003">Cell membrane</keyword>
<keyword evidence="6 8" id="KW-0472">Membrane</keyword>
<dbReference type="InterPro" id="IPR011066">
    <property type="entry name" value="MscS_channel_C_sf"/>
</dbReference>
<organism evidence="12 13">
    <name type="scientific">Aromatoleum bremense</name>
    <dbReference type="NCBI Taxonomy" id="76115"/>
    <lineage>
        <taxon>Bacteria</taxon>
        <taxon>Pseudomonadati</taxon>
        <taxon>Pseudomonadota</taxon>
        <taxon>Betaproteobacteria</taxon>
        <taxon>Rhodocyclales</taxon>
        <taxon>Rhodocyclaceae</taxon>
        <taxon>Aromatoleum</taxon>
    </lineage>
</organism>
<feature type="region of interest" description="Disordered" evidence="7">
    <location>
        <begin position="354"/>
        <end position="386"/>
    </location>
</feature>
<feature type="transmembrane region" description="Helical" evidence="8">
    <location>
        <begin position="87"/>
        <end position="105"/>
    </location>
</feature>
<evidence type="ECO:0000256" key="1">
    <source>
        <dbReference type="ARBA" id="ARBA00004651"/>
    </source>
</evidence>
<dbReference type="SUPFAM" id="SSF50182">
    <property type="entry name" value="Sm-like ribonucleoproteins"/>
    <property type="match status" value="1"/>
</dbReference>
<evidence type="ECO:0000256" key="7">
    <source>
        <dbReference type="SAM" id="MobiDB-lite"/>
    </source>
</evidence>
<feature type="transmembrane region" description="Helical" evidence="8">
    <location>
        <begin position="133"/>
        <end position="151"/>
    </location>
</feature>
<dbReference type="InterPro" id="IPR006685">
    <property type="entry name" value="MscS_channel_2nd"/>
</dbReference>
<dbReference type="InterPro" id="IPR011014">
    <property type="entry name" value="MscS_channel_TM-2"/>
</dbReference>
<keyword evidence="5 8" id="KW-1133">Transmembrane helix</keyword>
<evidence type="ECO:0000259" key="10">
    <source>
        <dbReference type="Pfam" id="PF21082"/>
    </source>
</evidence>
<protein>
    <submittedName>
        <fullName evidence="12">Mechanosensitive ion channel</fullName>
    </submittedName>
</protein>
<evidence type="ECO:0000256" key="5">
    <source>
        <dbReference type="ARBA" id="ARBA00022989"/>
    </source>
</evidence>
<evidence type="ECO:0000256" key="3">
    <source>
        <dbReference type="ARBA" id="ARBA00022475"/>
    </source>
</evidence>
<feature type="domain" description="Mechanosensitive ion channel MscS C-terminal" evidence="10">
    <location>
        <begin position="252"/>
        <end position="336"/>
    </location>
</feature>
<feature type="domain" description="Mechanosensitive ion channel transmembrane helices 2/3" evidence="11">
    <location>
        <begin position="139"/>
        <end position="177"/>
    </location>
</feature>
<dbReference type="SUPFAM" id="SSF82689">
    <property type="entry name" value="Mechanosensitive channel protein MscS (YggB), C-terminal domain"/>
    <property type="match status" value="1"/>
</dbReference>